<evidence type="ECO:0000313" key="3">
    <source>
        <dbReference type="Proteomes" id="UP000325577"/>
    </source>
</evidence>
<feature type="chain" id="PRO_5023894144" evidence="1">
    <location>
        <begin position="17"/>
        <end position="118"/>
    </location>
</feature>
<name>A0A5J4Z8Q7_9ASTE</name>
<evidence type="ECO:0000256" key="1">
    <source>
        <dbReference type="SAM" id="SignalP"/>
    </source>
</evidence>
<sequence length="118" mass="13581">MWRLTTIVVWYGRLWWYLMVMFNTDEDLRSGDVVVLENDEGFDGNSGDELDNDSEWVKVHKNGRNEMGSEPCLVGDLKVQVNGGDHKSLEDTVKDASEEVEKRIMVMGKEKALRKVME</sequence>
<dbReference type="Proteomes" id="UP000325577">
    <property type="component" value="Linkage Group LG9"/>
</dbReference>
<dbReference type="AlphaFoldDB" id="A0A5J4Z8Q7"/>
<reference evidence="2 3" key="1">
    <citation type="submission" date="2019-09" db="EMBL/GenBank/DDBJ databases">
        <title>A chromosome-level genome assembly of the Chinese tupelo Nyssa sinensis.</title>
        <authorList>
            <person name="Yang X."/>
            <person name="Kang M."/>
            <person name="Yang Y."/>
            <person name="Xiong H."/>
            <person name="Wang M."/>
            <person name="Zhang Z."/>
            <person name="Wang Z."/>
            <person name="Wu H."/>
            <person name="Ma T."/>
            <person name="Liu J."/>
            <person name="Xi Z."/>
        </authorList>
    </citation>
    <scope>NUCLEOTIDE SEQUENCE [LARGE SCALE GENOMIC DNA]</scope>
    <source>
        <strain evidence="2">J267</strain>
        <tissue evidence="2">Leaf</tissue>
    </source>
</reference>
<keyword evidence="3" id="KW-1185">Reference proteome</keyword>
<protein>
    <submittedName>
        <fullName evidence="2">Uncharacterized protein</fullName>
    </submittedName>
</protein>
<keyword evidence="1" id="KW-0732">Signal</keyword>
<gene>
    <name evidence="2" type="ORF">F0562_017959</name>
</gene>
<dbReference type="OrthoDB" id="730111at2759"/>
<accession>A0A5J4Z8Q7</accession>
<organism evidence="2 3">
    <name type="scientific">Nyssa sinensis</name>
    <dbReference type="NCBI Taxonomy" id="561372"/>
    <lineage>
        <taxon>Eukaryota</taxon>
        <taxon>Viridiplantae</taxon>
        <taxon>Streptophyta</taxon>
        <taxon>Embryophyta</taxon>
        <taxon>Tracheophyta</taxon>
        <taxon>Spermatophyta</taxon>
        <taxon>Magnoliopsida</taxon>
        <taxon>eudicotyledons</taxon>
        <taxon>Gunneridae</taxon>
        <taxon>Pentapetalae</taxon>
        <taxon>asterids</taxon>
        <taxon>Cornales</taxon>
        <taxon>Nyssaceae</taxon>
        <taxon>Nyssa</taxon>
    </lineage>
</organism>
<feature type="signal peptide" evidence="1">
    <location>
        <begin position="1"/>
        <end position="16"/>
    </location>
</feature>
<proteinExistence type="predicted"/>
<evidence type="ECO:0000313" key="2">
    <source>
        <dbReference type="EMBL" id="KAA8514780.1"/>
    </source>
</evidence>
<dbReference type="EMBL" id="CM018052">
    <property type="protein sequence ID" value="KAA8514780.1"/>
    <property type="molecule type" value="Genomic_DNA"/>
</dbReference>